<proteinExistence type="predicted"/>
<comment type="caution">
    <text evidence="2">The sequence shown here is derived from an EMBL/GenBank/DDBJ whole genome shotgun (WGS) entry which is preliminary data.</text>
</comment>
<dbReference type="HOGENOM" id="CLU_108572_0_0_1"/>
<dbReference type="AlphaFoldDB" id="A0A086TA58"/>
<accession>A0A086TA58</accession>
<feature type="compositionally biased region" description="Polar residues" evidence="1">
    <location>
        <begin position="94"/>
        <end position="113"/>
    </location>
</feature>
<dbReference type="OrthoDB" id="3437826at2759"/>
<sequence length="135" mass="14792">MYSYTSPSRRGSNTSTSSRQRPRLLRSSATQASVTASNEIQAALVSPNSPHTAAALLSKVAYFPHTCDLGAPMAEPPSHRVSEPIAIQHENQERSISTEMSTPDDSVSGSYISFPNFDEWESPKEEEGGEKETYR</sequence>
<name>A0A086TA58_HAPC1</name>
<feature type="region of interest" description="Disordered" evidence="1">
    <location>
        <begin position="1"/>
        <end position="33"/>
    </location>
</feature>
<dbReference type="Proteomes" id="UP000029964">
    <property type="component" value="Unassembled WGS sequence"/>
</dbReference>
<dbReference type="EMBL" id="JPKY01000021">
    <property type="protein sequence ID" value="KFH46240.1"/>
    <property type="molecule type" value="Genomic_DNA"/>
</dbReference>
<organism evidence="2 3">
    <name type="scientific">Hapsidospora chrysogenum (strain ATCC 11550 / CBS 779.69 / DSM 880 / IAM 14645 / JCM 23072 / IMI 49137)</name>
    <name type="common">Acremonium chrysogenum</name>
    <dbReference type="NCBI Taxonomy" id="857340"/>
    <lineage>
        <taxon>Eukaryota</taxon>
        <taxon>Fungi</taxon>
        <taxon>Dikarya</taxon>
        <taxon>Ascomycota</taxon>
        <taxon>Pezizomycotina</taxon>
        <taxon>Sordariomycetes</taxon>
        <taxon>Hypocreomycetidae</taxon>
        <taxon>Hypocreales</taxon>
        <taxon>Bionectriaceae</taxon>
        <taxon>Hapsidospora</taxon>
    </lineage>
</organism>
<evidence type="ECO:0000313" key="2">
    <source>
        <dbReference type="EMBL" id="KFH46240.1"/>
    </source>
</evidence>
<feature type="compositionally biased region" description="Low complexity" evidence="1">
    <location>
        <begin position="1"/>
        <end position="19"/>
    </location>
</feature>
<evidence type="ECO:0000313" key="3">
    <source>
        <dbReference type="Proteomes" id="UP000029964"/>
    </source>
</evidence>
<feature type="compositionally biased region" description="Basic and acidic residues" evidence="1">
    <location>
        <begin position="121"/>
        <end position="135"/>
    </location>
</feature>
<reference evidence="3" key="1">
    <citation type="journal article" date="2014" name="Genome Announc.">
        <title>Genome sequence and annotation of Acremonium chrysogenum, producer of the beta-lactam antibiotic cephalosporin C.</title>
        <authorList>
            <person name="Terfehr D."/>
            <person name="Dahlmann T.A."/>
            <person name="Specht T."/>
            <person name="Zadra I."/>
            <person name="Kuernsteiner H."/>
            <person name="Kueck U."/>
        </authorList>
    </citation>
    <scope>NUCLEOTIDE SEQUENCE [LARGE SCALE GENOMIC DNA]</scope>
    <source>
        <strain evidence="3">ATCC 11550 / CBS 779.69 / DSM 880 / IAM 14645 / JCM 23072 / IMI 49137</strain>
    </source>
</reference>
<feature type="region of interest" description="Disordered" evidence="1">
    <location>
        <begin position="90"/>
        <end position="135"/>
    </location>
</feature>
<keyword evidence="3" id="KW-1185">Reference proteome</keyword>
<protein>
    <submittedName>
        <fullName evidence="2">Uncharacterized protein</fullName>
    </submittedName>
</protein>
<evidence type="ECO:0000256" key="1">
    <source>
        <dbReference type="SAM" id="MobiDB-lite"/>
    </source>
</evidence>
<gene>
    <name evidence="2" type="ORF">ACRE_028690</name>
</gene>